<proteinExistence type="predicted"/>
<dbReference type="AlphaFoldDB" id="A0A521AAP4"/>
<dbReference type="EMBL" id="FXSZ01000001">
    <property type="protein sequence ID" value="SMO31868.1"/>
    <property type="molecule type" value="Genomic_DNA"/>
</dbReference>
<sequence>MKALVKVCSLVLSLGFFLSACNKDIADYENDPRMFFQIPGSGSVALRDSLIYSFPAHPNAIETDTLWFNACIMGNAAPYDREIGIKVNTALSTAVEGVNFKIQSKVLPANAFKARIPIVIYKSGLQNKSVRLQLEVQESKDFKIGYTRYNKAVFIWGDKFLKPDAWDLPNSNYKAAFGVFSETKYAFILKSCNLTELPDPSNLVAIAYYNAVAREALVRYNSNNPKLTDENGEVSFSIFLGVSGNG</sequence>
<dbReference type="Proteomes" id="UP000315971">
    <property type="component" value="Unassembled WGS sequence"/>
</dbReference>
<name>A0A521AAP4_9SPHI</name>
<evidence type="ECO:0000313" key="3">
    <source>
        <dbReference type="Proteomes" id="UP000315971"/>
    </source>
</evidence>
<evidence type="ECO:0000313" key="2">
    <source>
        <dbReference type="EMBL" id="SMO31868.1"/>
    </source>
</evidence>
<protein>
    <recommendedName>
        <fullName evidence="4">DUF4843 domain-containing protein</fullName>
    </recommendedName>
</protein>
<dbReference type="RefSeq" id="WP_185955136.1">
    <property type="nucleotide sequence ID" value="NZ_FXSZ01000001.1"/>
</dbReference>
<gene>
    <name evidence="2" type="ORF">SAMN06265350_10115</name>
</gene>
<evidence type="ECO:0008006" key="4">
    <source>
        <dbReference type="Google" id="ProtNLM"/>
    </source>
</evidence>
<dbReference type="Pfam" id="PF16132">
    <property type="entry name" value="DUF4843"/>
    <property type="match status" value="1"/>
</dbReference>
<accession>A0A521AAP4</accession>
<keyword evidence="1" id="KW-0732">Signal</keyword>
<reference evidence="2 3" key="1">
    <citation type="submission" date="2017-05" db="EMBL/GenBank/DDBJ databases">
        <authorList>
            <person name="Varghese N."/>
            <person name="Submissions S."/>
        </authorList>
    </citation>
    <scope>NUCLEOTIDE SEQUENCE [LARGE SCALE GENOMIC DNA]</scope>
    <source>
        <strain evidence="2 3">DSM 21342</strain>
    </source>
</reference>
<keyword evidence="3" id="KW-1185">Reference proteome</keyword>
<feature type="signal peptide" evidence="1">
    <location>
        <begin position="1"/>
        <end position="22"/>
    </location>
</feature>
<evidence type="ECO:0000256" key="1">
    <source>
        <dbReference type="SAM" id="SignalP"/>
    </source>
</evidence>
<organism evidence="2 3">
    <name type="scientific">Solitalea koreensis</name>
    <dbReference type="NCBI Taxonomy" id="543615"/>
    <lineage>
        <taxon>Bacteria</taxon>
        <taxon>Pseudomonadati</taxon>
        <taxon>Bacteroidota</taxon>
        <taxon>Sphingobacteriia</taxon>
        <taxon>Sphingobacteriales</taxon>
        <taxon>Sphingobacteriaceae</taxon>
        <taxon>Solitalea</taxon>
    </lineage>
</organism>
<feature type="chain" id="PRO_5021766106" description="DUF4843 domain-containing protein" evidence="1">
    <location>
        <begin position="23"/>
        <end position="246"/>
    </location>
</feature>
<dbReference type="InterPro" id="IPR032299">
    <property type="entry name" value="DUF4843"/>
</dbReference>
<dbReference type="PROSITE" id="PS51257">
    <property type="entry name" value="PROKAR_LIPOPROTEIN"/>
    <property type="match status" value="1"/>
</dbReference>